<evidence type="ECO:0000313" key="1">
    <source>
        <dbReference type="EMBL" id="CAG8711641.1"/>
    </source>
</evidence>
<gene>
    <name evidence="1" type="ORF">FCALED_LOCUS13947</name>
</gene>
<evidence type="ECO:0000313" key="2">
    <source>
        <dbReference type="Proteomes" id="UP000789570"/>
    </source>
</evidence>
<feature type="non-terminal residue" evidence="1">
    <location>
        <position position="1"/>
    </location>
</feature>
<protein>
    <submittedName>
        <fullName evidence="1">7003_t:CDS:1</fullName>
    </submittedName>
</protein>
<organism evidence="1 2">
    <name type="scientific">Funneliformis caledonium</name>
    <dbReference type="NCBI Taxonomy" id="1117310"/>
    <lineage>
        <taxon>Eukaryota</taxon>
        <taxon>Fungi</taxon>
        <taxon>Fungi incertae sedis</taxon>
        <taxon>Mucoromycota</taxon>
        <taxon>Glomeromycotina</taxon>
        <taxon>Glomeromycetes</taxon>
        <taxon>Glomerales</taxon>
        <taxon>Glomeraceae</taxon>
        <taxon>Funneliformis</taxon>
    </lineage>
</organism>
<dbReference type="Proteomes" id="UP000789570">
    <property type="component" value="Unassembled WGS sequence"/>
</dbReference>
<sequence length="48" mass="5680">MNLGNRLELSFETDLWTFSQNRLVESAWTFSRNGLVESAWTFSRNRLV</sequence>
<reference evidence="1" key="1">
    <citation type="submission" date="2021-06" db="EMBL/GenBank/DDBJ databases">
        <authorList>
            <person name="Kallberg Y."/>
            <person name="Tangrot J."/>
            <person name="Rosling A."/>
        </authorList>
    </citation>
    <scope>NUCLEOTIDE SEQUENCE</scope>
    <source>
        <strain evidence="1">UK204</strain>
    </source>
</reference>
<proteinExistence type="predicted"/>
<dbReference type="EMBL" id="CAJVPQ010008976">
    <property type="protein sequence ID" value="CAG8711641.1"/>
    <property type="molecule type" value="Genomic_DNA"/>
</dbReference>
<comment type="caution">
    <text evidence="1">The sequence shown here is derived from an EMBL/GenBank/DDBJ whole genome shotgun (WGS) entry which is preliminary data.</text>
</comment>
<dbReference type="AlphaFoldDB" id="A0A9N9HXX6"/>
<accession>A0A9N9HXX6</accession>
<name>A0A9N9HXX6_9GLOM</name>
<keyword evidence="2" id="KW-1185">Reference proteome</keyword>